<reference evidence="1" key="1">
    <citation type="submission" date="2023-08" db="EMBL/GenBank/DDBJ databases">
        <title>Complete genome sequence of Mycoplasma seminis 2200.</title>
        <authorList>
            <person name="Spergser J."/>
        </authorList>
    </citation>
    <scope>NUCLEOTIDE SEQUENCE [LARGE SCALE GENOMIC DNA]</scope>
    <source>
        <strain evidence="1">2200</strain>
    </source>
</reference>
<dbReference type="Proteomes" id="UP001237011">
    <property type="component" value="Chromosome"/>
</dbReference>
<evidence type="ECO:0000313" key="1">
    <source>
        <dbReference type="EMBL" id="WLP85282.1"/>
    </source>
</evidence>
<keyword evidence="2" id="KW-1185">Reference proteome</keyword>
<gene>
    <name evidence="1" type="ORF">Q8852_03085</name>
</gene>
<dbReference type="EMBL" id="CP132191">
    <property type="protein sequence ID" value="WLP85282.1"/>
    <property type="molecule type" value="Genomic_DNA"/>
</dbReference>
<sequence>MNIKAFDSNLTLTINGDSNWVFNDNIHFNYHAYNFSKININNVMHRSQLNGKHFTYGEILNKLPAHSIATLSSNGLIFFTGVITSIGRLSLNPDKVKDFSIEISDIRDWLSKKTPADIQFINTPPKKALIDFIEALDEPKIKIGKVSFSNNENINAYDTVNKNAYSILKEIIALQTKSFLYFTSDKHGNILINYKSQQEFEAQEPITLNKQAWKNLKITDITLDSNIDNYINKLRFESENIINSKPTRESHELGEELNTLVLKNNVAFWDETPEYNYFIDMDETVRQKHNLTITTKEKANEGYEYHFYFSPGENELTRNPKFNPKNKIIHISYFAKRRSAITVENRKEITRIQNLTNFRGDVYAYDKYNDFSNMEDLYRFATHELELKSKITSNLTISCEVPFLNIGDSVKLIDDQNNENFYICNSYSGSFQGSTNTLKVKYNLTNSLAADTILNFYDSQSFRDKPLYANTQLQSKYQDSVCEANYEIIKGLILKSGGNYHKYKYTTKAFLPYRIGMKPQLNIDFFVKAKQEHNLKEIIKLTKHIKK</sequence>
<organism evidence="1 2">
    <name type="scientific">Mycoplasma seminis</name>
    <dbReference type="NCBI Taxonomy" id="512749"/>
    <lineage>
        <taxon>Bacteria</taxon>
        <taxon>Bacillati</taxon>
        <taxon>Mycoplasmatota</taxon>
        <taxon>Mollicutes</taxon>
        <taxon>Mycoplasmataceae</taxon>
        <taxon>Mycoplasma</taxon>
    </lineage>
</organism>
<dbReference type="RefSeq" id="WP_305937718.1">
    <property type="nucleotide sequence ID" value="NZ_CP132191.1"/>
</dbReference>
<evidence type="ECO:0000313" key="2">
    <source>
        <dbReference type="Proteomes" id="UP001237011"/>
    </source>
</evidence>
<accession>A0ABY9H9M6</accession>
<protein>
    <submittedName>
        <fullName evidence="1">Uncharacterized protein</fullName>
    </submittedName>
</protein>
<proteinExistence type="predicted"/>
<name>A0ABY9H9M6_9MOLU</name>